<evidence type="ECO:0000313" key="2">
    <source>
        <dbReference type="EMBL" id="KIP64697.1"/>
    </source>
</evidence>
<dbReference type="SUPFAM" id="SSF53448">
    <property type="entry name" value="Nucleotide-diphospho-sugar transferases"/>
    <property type="match status" value="1"/>
</dbReference>
<evidence type="ECO:0000313" key="3">
    <source>
        <dbReference type="Proteomes" id="UP000032046"/>
    </source>
</evidence>
<name>A0A0D0IWQ6_9BACT</name>
<reference evidence="2 3" key="1">
    <citation type="submission" date="2015-01" db="EMBL/GenBank/DDBJ databases">
        <title>Comparative genomics of non-oral Prevotella species.</title>
        <authorList>
            <person name="Accetto T."/>
            <person name="Nograsek B."/>
            <person name="Avgustin G."/>
        </authorList>
    </citation>
    <scope>NUCLEOTIDE SEQUENCE [LARGE SCALE GENOMIC DNA]</scope>
    <source>
        <strain evidence="2 3">P5-119</strain>
    </source>
</reference>
<dbReference type="RefSeq" id="WP_042517599.1">
    <property type="nucleotide sequence ID" value="NZ_JXQK01000018.1"/>
</dbReference>
<accession>A0A0D0IWQ6</accession>
<dbReference type="InterPro" id="IPR029044">
    <property type="entry name" value="Nucleotide-diphossugar_trans"/>
</dbReference>
<sequence>MDYDINKKKAGQPLVSFVIFFEDDDAGKLQKCVDSVLRLSLRQEEREVFVIGDGTREPLVLLLNGSEDEVVVVRQPSSGINSAMNLGMRMATGRYVQFLSAADTLLLDGYGHCLDMMRYEKPEIIVFDSSRDEKQRTSYEDGKMESGTEFMRHNTINPSPAGYAFRKNLTEGMTFDTANESSDEEFTVLLFLKAEKVLPTTAVARFKGKDRQTADGDDKKTVIKKLDDQYAMICRLHDMAYAMPVDDRLAIERRVAQMTMSYILAVVKDLRSAKQLRTRIEQLEEKGLFPLPDKRYNKKYTIFSKLVKRKLVRDLALKLLE</sequence>
<dbReference type="InterPro" id="IPR001173">
    <property type="entry name" value="Glyco_trans_2-like"/>
</dbReference>
<gene>
    <name evidence="2" type="ORF">ST44_01985</name>
</gene>
<dbReference type="STRING" id="1602171.ST44_01985"/>
<organism evidence="2 3">
    <name type="scientific">Prevotella pectinovora</name>
    <dbReference type="NCBI Taxonomy" id="1602169"/>
    <lineage>
        <taxon>Bacteria</taxon>
        <taxon>Pseudomonadati</taxon>
        <taxon>Bacteroidota</taxon>
        <taxon>Bacteroidia</taxon>
        <taxon>Bacteroidales</taxon>
        <taxon>Prevotellaceae</taxon>
        <taxon>Prevotella</taxon>
    </lineage>
</organism>
<comment type="caution">
    <text evidence="2">The sequence shown here is derived from an EMBL/GenBank/DDBJ whole genome shotgun (WGS) entry which is preliminary data.</text>
</comment>
<dbReference type="AlphaFoldDB" id="A0A0D0IWQ6"/>
<proteinExistence type="predicted"/>
<dbReference type="Pfam" id="PF00535">
    <property type="entry name" value="Glycos_transf_2"/>
    <property type="match status" value="1"/>
</dbReference>
<feature type="domain" description="Glycosyltransferase 2-like" evidence="1">
    <location>
        <begin position="26"/>
        <end position="144"/>
    </location>
</feature>
<keyword evidence="3" id="KW-1185">Reference proteome</keyword>
<dbReference type="Gene3D" id="3.90.550.10">
    <property type="entry name" value="Spore Coat Polysaccharide Biosynthesis Protein SpsA, Chain A"/>
    <property type="match status" value="1"/>
</dbReference>
<dbReference type="EMBL" id="JXQK01000018">
    <property type="protein sequence ID" value="KIP64697.1"/>
    <property type="molecule type" value="Genomic_DNA"/>
</dbReference>
<evidence type="ECO:0000259" key="1">
    <source>
        <dbReference type="Pfam" id="PF00535"/>
    </source>
</evidence>
<protein>
    <recommendedName>
        <fullName evidence="1">Glycosyltransferase 2-like domain-containing protein</fullName>
    </recommendedName>
</protein>
<dbReference type="Proteomes" id="UP000032046">
    <property type="component" value="Unassembled WGS sequence"/>
</dbReference>